<organism evidence="1 2">
    <name type="scientific">Rahnella sikkimica</name>
    <dbReference type="NCBI Taxonomy" id="1805933"/>
    <lineage>
        <taxon>Bacteria</taxon>
        <taxon>Pseudomonadati</taxon>
        <taxon>Pseudomonadota</taxon>
        <taxon>Gammaproteobacteria</taxon>
        <taxon>Enterobacterales</taxon>
        <taxon>Yersiniaceae</taxon>
        <taxon>Rahnella</taxon>
    </lineage>
</organism>
<dbReference type="OrthoDB" id="6626164at2"/>
<gene>
    <name evidence="1" type="ORF">BV494_25535</name>
</gene>
<dbReference type="Proteomes" id="UP000239197">
    <property type="component" value="Plasmid unnamed3"/>
</dbReference>
<geneLocation type="plasmid" evidence="1 2">
    <name>unnamed3</name>
</geneLocation>
<keyword evidence="1" id="KW-0614">Plasmid</keyword>
<dbReference type="EMBL" id="CP019065">
    <property type="protein sequence ID" value="AVF38241.1"/>
    <property type="molecule type" value="Genomic_DNA"/>
</dbReference>
<protein>
    <submittedName>
        <fullName evidence="1">Uncharacterized protein</fullName>
    </submittedName>
</protein>
<evidence type="ECO:0000313" key="1">
    <source>
        <dbReference type="EMBL" id="AVF38241.1"/>
    </source>
</evidence>
<dbReference type="KEGG" id="rox:BV494_25535"/>
<dbReference type="RefSeq" id="WP_104925560.1">
    <property type="nucleotide sequence ID" value="NZ_CP019065.1"/>
</dbReference>
<keyword evidence="2" id="KW-1185">Reference proteome</keyword>
<sequence>MPYIDPSKVNSPKHSWGQNHKVLIDTGNGGWSAAEGTWENEPCLGLRWNGSDEHESIGNPQSRGNPTWWIVPDELSGALRREIELVKKLNGLVTCNITKPEGYQHGAWRIEAKLSTKVKDRLGSSLLPFTPPEMEKRRCNPDSEYVQADGSGLFSIFIDGAWLGHLYSNGIAEDDNPVTIDAYREAFIQSVTKAIAISGVMA</sequence>
<dbReference type="AlphaFoldDB" id="A0A2L1UZD1"/>
<reference evidence="2" key="1">
    <citation type="submission" date="2017-01" db="EMBL/GenBank/DDBJ databases">
        <title>Genome sequence of Rouxiella sp. ERMR1:05.</title>
        <authorList>
            <person name="Kumar R."/>
            <person name="Singh D."/>
            <person name="Kumar S."/>
        </authorList>
    </citation>
    <scope>NUCLEOTIDE SEQUENCE [LARGE SCALE GENOMIC DNA]</scope>
    <source>
        <strain evidence="2">ERMR1:05</strain>
        <plasmid evidence="2">unnamed3</plasmid>
    </source>
</reference>
<name>A0A2L1UZD1_9GAMM</name>
<proteinExistence type="predicted"/>
<evidence type="ECO:0000313" key="2">
    <source>
        <dbReference type="Proteomes" id="UP000239197"/>
    </source>
</evidence>
<accession>A0A2L1UZD1</accession>